<name>A0A2K4ZEJ8_9FIRM</name>
<evidence type="ECO:0000313" key="2">
    <source>
        <dbReference type="Proteomes" id="UP000236311"/>
    </source>
</evidence>
<dbReference type="Proteomes" id="UP000236311">
    <property type="component" value="Unassembled WGS sequence"/>
</dbReference>
<accession>A0A2K4ZEJ8</accession>
<gene>
    <name evidence="1" type="ORF">AMURIS_01594</name>
</gene>
<reference evidence="1 2" key="1">
    <citation type="submission" date="2018-01" db="EMBL/GenBank/DDBJ databases">
        <authorList>
            <person name="Gaut B.S."/>
            <person name="Morton B.R."/>
            <person name="Clegg M.T."/>
            <person name="Duvall M.R."/>
        </authorList>
    </citation>
    <scope>NUCLEOTIDE SEQUENCE [LARGE SCALE GENOMIC DNA]</scope>
    <source>
        <strain evidence="1">GP69</strain>
    </source>
</reference>
<sequence>MREQNPELINRKIRGRYRLSIRTSKKILTVVKRAKKPL</sequence>
<proteinExistence type="predicted"/>
<protein>
    <submittedName>
        <fullName evidence="1">Uncharacterized protein</fullName>
    </submittedName>
</protein>
<organism evidence="1 2">
    <name type="scientific">Acetatifactor muris</name>
    <dbReference type="NCBI Taxonomy" id="879566"/>
    <lineage>
        <taxon>Bacteria</taxon>
        <taxon>Bacillati</taxon>
        <taxon>Bacillota</taxon>
        <taxon>Clostridia</taxon>
        <taxon>Lachnospirales</taxon>
        <taxon>Lachnospiraceae</taxon>
        <taxon>Acetatifactor</taxon>
    </lineage>
</organism>
<dbReference type="EMBL" id="OFSM01000007">
    <property type="protein sequence ID" value="SOY28880.1"/>
    <property type="molecule type" value="Genomic_DNA"/>
</dbReference>
<keyword evidence="2" id="KW-1185">Reference proteome</keyword>
<evidence type="ECO:0000313" key="1">
    <source>
        <dbReference type="EMBL" id="SOY28880.1"/>
    </source>
</evidence>
<dbReference type="AlphaFoldDB" id="A0A2K4ZEJ8"/>